<gene>
    <name evidence="4" type="ORF">G0Q06_02540</name>
</gene>
<dbReference type="InterPro" id="IPR050595">
    <property type="entry name" value="Bact_response_regulator"/>
</dbReference>
<reference evidence="4 5" key="1">
    <citation type="submission" date="2020-02" db="EMBL/GenBank/DDBJ databases">
        <title>Albibacoteraceae fam. nov., the first described family within the subdivision 4 Verrucomicrobia.</title>
        <authorList>
            <person name="Xi F."/>
        </authorList>
    </citation>
    <scope>NUCLEOTIDE SEQUENCE [LARGE SCALE GENOMIC DNA]</scope>
    <source>
        <strain evidence="4 5">CK1056</strain>
    </source>
</reference>
<evidence type="ECO:0000313" key="4">
    <source>
        <dbReference type="EMBL" id="NDV61325.1"/>
    </source>
</evidence>
<dbReference type="SMART" id="SM00448">
    <property type="entry name" value="REC"/>
    <property type="match status" value="1"/>
</dbReference>
<dbReference type="GO" id="GO:0000160">
    <property type="term" value="P:phosphorelay signal transduction system"/>
    <property type="evidence" value="ECO:0007669"/>
    <property type="project" value="InterPro"/>
</dbReference>
<keyword evidence="1 2" id="KW-0597">Phosphoprotein</keyword>
<evidence type="ECO:0000313" key="5">
    <source>
        <dbReference type="Proteomes" id="UP000478417"/>
    </source>
</evidence>
<organism evidence="4 5">
    <name type="scientific">Oceanipulchritudo coccoides</name>
    <dbReference type="NCBI Taxonomy" id="2706888"/>
    <lineage>
        <taxon>Bacteria</taxon>
        <taxon>Pseudomonadati</taxon>
        <taxon>Verrucomicrobiota</taxon>
        <taxon>Opitutia</taxon>
        <taxon>Puniceicoccales</taxon>
        <taxon>Oceanipulchritudinaceae</taxon>
        <taxon>Oceanipulchritudo</taxon>
    </lineage>
</organism>
<feature type="domain" description="Response regulatory" evidence="3">
    <location>
        <begin position="4"/>
        <end position="118"/>
    </location>
</feature>
<accession>A0A6B2M0M4</accession>
<comment type="caution">
    <text evidence="4">The sequence shown here is derived from an EMBL/GenBank/DDBJ whole genome shotgun (WGS) entry which is preliminary data.</text>
</comment>
<dbReference type="CDD" id="cd00156">
    <property type="entry name" value="REC"/>
    <property type="match status" value="1"/>
</dbReference>
<feature type="modified residue" description="4-aspartylphosphate" evidence="2">
    <location>
        <position position="53"/>
    </location>
</feature>
<protein>
    <submittedName>
        <fullName evidence="4">Response regulator</fullName>
    </submittedName>
</protein>
<keyword evidence="5" id="KW-1185">Reference proteome</keyword>
<evidence type="ECO:0000256" key="1">
    <source>
        <dbReference type="ARBA" id="ARBA00022553"/>
    </source>
</evidence>
<dbReference type="Pfam" id="PF00072">
    <property type="entry name" value="Response_reg"/>
    <property type="match status" value="1"/>
</dbReference>
<dbReference type="AlphaFoldDB" id="A0A6B2M0M4"/>
<dbReference type="InterPro" id="IPR001789">
    <property type="entry name" value="Sig_transdc_resp-reg_receiver"/>
</dbReference>
<dbReference type="Proteomes" id="UP000478417">
    <property type="component" value="Unassembled WGS sequence"/>
</dbReference>
<dbReference type="PROSITE" id="PS50110">
    <property type="entry name" value="RESPONSE_REGULATORY"/>
    <property type="match status" value="1"/>
</dbReference>
<name>A0A6B2M0M4_9BACT</name>
<proteinExistence type="predicted"/>
<dbReference type="SUPFAM" id="SSF52172">
    <property type="entry name" value="CheY-like"/>
    <property type="match status" value="1"/>
</dbReference>
<dbReference type="PANTHER" id="PTHR44591:SF3">
    <property type="entry name" value="RESPONSE REGULATORY DOMAIN-CONTAINING PROTEIN"/>
    <property type="match status" value="1"/>
</dbReference>
<evidence type="ECO:0000259" key="3">
    <source>
        <dbReference type="PROSITE" id="PS50110"/>
    </source>
</evidence>
<dbReference type="RefSeq" id="WP_163962158.1">
    <property type="nucleotide sequence ID" value="NZ_JAAGNX010000001.1"/>
</dbReference>
<dbReference type="Gene3D" id="3.40.50.2300">
    <property type="match status" value="1"/>
</dbReference>
<evidence type="ECO:0000256" key="2">
    <source>
        <dbReference type="PROSITE-ProRule" id="PRU00169"/>
    </source>
</evidence>
<sequence length="450" mass="51036">MAKPILIIDDEEKFAEMLKELLRLNGFEAEFSLNPEEAVQRMRQEDFDLVITDYKMPQMDGAEFLVEARKINPDLPVIMISGLMNMPELIKVANIGVTLVLEKPFKTEELLEHVSRFVGISAEDASTVEAMDMEASEIDFNEGSISVSYPSPAKYLSDSSRENKRFLETFWNNASTSRHLPFFAQRGAEIRLVAKEVMYWTEQDPEEEVVRIDLVDTKTDFTRSWVLENEPFPGVLVVDIRDCEWDGEAVQILSDWISFVESSGKNLSSSRLLYVLPIGANFDPDSLIVPKDVKNLLATECPVMLSLRERVPDTAFYIKRYFSDEERGLAGLENLTRLLHYPWPGGYAELLPFLGKLRSLIESEGQLSVDSFNAVIEEGLEDPSQLKGPSDLEAYLKRRQREYLTLHRQPGEDLKDTLLRLGIGDSPVDPDAILADEALIYPEIVNQSAE</sequence>
<dbReference type="PANTHER" id="PTHR44591">
    <property type="entry name" value="STRESS RESPONSE REGULATOR PROTEIN 1"/>
    <property type="match status" value="1"/>
</dbReference>
<dbReference type="InterPro" id="IPR011006">
    <property type="entry name" value="CheY-like_superfamily"/>
</dbReference>
<dbReference type="EMBL" id="JAAGNX010000001">
    <property type="protein sequence ID" value="NDV61325.1"/>
    <property type="molecule type" value="Genomic_DNA"/>
</dbReference>